<dbReference type="Pfam" id="PF01343">
    <property type="entry name" value="Peptidase_S49"/>
    <property type="match status" value="2"/>
</dbReference>
<evidence type="ECO:0000256" key="3">
    <source>
        <dbReference type="ARBA" id="ARBA00022670"/>
    </source>
</evidence>
<accession>A0A2M7G4W9</accession>
<dbReference type="InterPro" id="IPR029045">
    <property type="entry name" value="ClpP/crotonase-like_dom_sf"/>
</dbReference>
<evidence type="ECO:0000256" key="6">
    <source>
        <dbReference type="ARBA" id="ARBA00023136"/>
    </source>
</evidence>
<feature type="chain" id="PRO_5014650026" evidence="7">
    <location>
        <begin position="23"/>
        <end position="806"/>
    </location>
</feature>
<dbReference type="InterPro" id="IPR047272">
    <property type="entry name" value="S49_SppA_C"/>
</dbReference>
<dbReference type="AlphaFoldDB" id="A0A2M7G4W9"/>
<reference evidence="9 10" key="1">
    <citation type="submission" date="2017-09" db="EMBL/GenBank/DDBJ databases">
        <title>Depth-based differentiation of microbial function through sediment-hosted aquifers and enrichment of novel symbionts in the deep terrestrial subsurface.</title>
        <authorList>
            <person name="Probst A.J."/>
            <person name="Ladd B."/>
            <person name="Jarett J.K."/>
            <person name="Geller-Mcgrath D.E."/>
            <person name="Sieber C.M."/>
            <person name="Emerson J.B."/>
            <person name="Anantharaman K."/>
            <person name="Thomas B.C."/>
            <person name="Malmstrom R."/>
            <person name="Stieglmeier M."/>
            <person name="Klingl A."/>
            <person name="Woyke T."/>
            <person name="Ryan C.M."/>
            <person name="Banfield J.F."/>
        </authorList>
    </citation>
    <scope>NUCLEOTIDE SEQUENCE [LARGE SCALE GENOMIC DNA]</scope>
    <source>
        <strain evidence="9">CG17_big_fil_post_rev_8_21_14_2_50_48_46</strain>
    </source>
</reference>
<sequence>MKKLLSSLLFACSLSLGSAALAEESTRLYLPQSVPLPAVALVDDSSALGLNPGGAGAKDLFELYLSKSLNPNNAGQFSVFAGIPNMSFGYQQFQAGILGDLRRFSMGVSYPLQDYLSLGLSYHLTQEIASANSNIHSFDLGLQFRPVSFLSLGLSARNLNNPRVQDREIKRSYVAGVGVRPFGKRLTLTADAQWDEGDDVKQMTGLFGLESEPIDGILLRGSIDLKGQFMLGLGFQFDHFNLGYYHSFNGTPNQDSLHLKVTNTTFHNAIQQMGNHFAYINLHQGLILDSGEPTGNFLRKNQPLSYWRFLEQLKEVETLSRYKGVVIDLSSLRAGLGTIEEIHEALRRVRSAGKQIIVYLREGGMAEHYLASLADKIVMHPLGSLQMKGFSYVMPHYKDLLEQVGVNIEFIKVGAYKTGLESYTRSESSAATLEQYGSIQKDDFDRYLANLQATRHLDPAVIDKIFKKSLFNASEAKETGLIDAIAYQDEIPEIAANLIHQPSSQFEDISRTRFEKNAWEPSDKIAVVYISGNIVEGNSGRGLVFGEEYVGSNTIVEQILALPRDPQVKALVVRINSPGGSALASDEIYRAMKLYKKLTGNPVIVSMADVAASGGYWIALAGDQILANESTMTGSIGIYAGKTNLHGLFNLLGVKHSIIKTNEKADAEGEHRAYSDDERQMIQNNLREYYRVFLERVSENRKLDFSVVEQVAQGRVYTGKQALNIHLVDKIGGLSEAIALARSQAKIRTQGIQIEHLPEMGNFLAQATLPLEQKALLPEIRASVERLFPSSTHVLAMLEPEFFLKF</sequence>
<dbReference type="GO" id="GO:0016020">
    <property type="term" value="C:membrane"/>
    <property type="evidence" value="ECO:0007669"/>
    <property type="project" value="UniProtKB-SubCell"/>
</dbReference>
<evidence type="ECO:0000256" key="5">
    <source>
        <dbReference type="ARBA" id="ARBA00022825"/>
    </source>
</evidence>
<comment type="caution">
    <text evidence="9">The sequence shown here is derived from an EMBL/GenBank/DDBJ whole genome shotgun (WGS) entry which is preliminary data.</text>
</comment>
<feature type="domain" description="Peptidase S49" evidence="8">
    <location>
        <begin position="350"/>
        <end position="496"/>
    </location>
</feature>
<evidence type="ECO:0000256" key="7">
    <source>
        <dbReference type="SAM" id="SignalP"/>
    </source>
</evidence>
<protein>
    <submittedName>
        <fullName evidence="9">Signal peptide peptidase SppA</fullName>
    </submittedName>
</protein>
<keyword evidence="5" id="KW-0720">Serine protease</keyword>
<comment type="subcellular location">
    <subcellularLocation>
        <location evidence="1">Membrane</location>
    </subcellularLocation>
</comment>
<dbReference type="PANTHER" id="PTHR33209">
    <property type="entry name" value="PROTEASE 4"/>
    <property type="match status" value="1"/>
</dbReference>
<dbReference type="GO" id="GO:0006465">
    <property type="term" value="P:signal peptide processing"/>
    <property type="evidence" value="ECO:0007669"/>
    <property type="project" value="InterPro"/>
</dbReference>
<keyword evidence="3" id="KW-0645">Protease</keyword>
<dbReference type="Gene3D" id="6.20.330.10">
    <property type="match status" value="1"/>
</dbReference>
<dbReference type="SUPFAM" id="SSF56935">
    <property type="entry name" value="Porins"/>
    <property type="match status" value="1"/>
</dbReference>
<evidence type="ECO:0000256" key="4">
    <source>
        <dbReference type="ARBA" id="ARBA00022801"/>
    </source>
</evidence>
<dbReference type="CDD" id="cd07023">
    <property type="entry name" value="S49_Sppa_N_C"/>
    <property type="match status" value="1"/>
</dbReference>
<dbReference type="NCBIfam" id="TIGR00706">
    <property type="entry name" value="SppA_dom"/>
    <property type="match status" value="1"/>
</dbReference>
<keyword evidence="6" id="KW-0472">Membrane</keyword>
<keyword evidence="7" id="KW-0732">Signal</keyword>
<evidence type="ECO:0000256" key="2">
    <source>
        <dbReference type="ARBA" id="ARBA00008683"/>
    </source>
</evidence>
<name>A0A2M7G4W9_9BACT</name>
<dbReference type="Proteomes" id="UP000231019">
    <property type="component" value="Unassembled WGS sequence"/>
</dbReference>
<proteinExistence type="inferred from homology"/>
<evidence type="ECO:0000256" key="1">
    <source>
        <dbReference type="ARBA" id="ARBA00004370"/>
    </source>
</evidence>
<evidence type="ECO:0000313" key="10">
    <source>
        <dbReference type="Proteomes" id="UP000231019"/>
    </source>
</evidence>
<dbReference type="GO" id="GO:0008236">
    <property type="term" value="F:serine-type peptidase activity"/>
    <property type="evidence" value="ECO:0007669"/>
    <property type="project" value="UniProtKB-KW"/>
</dbReference>
<evidence type="ECO:0000259" key="8">
    <source>
        <dbReference type="Pfam" id="PF01343"/>
    </source>
</evidence>
<keyword evidence="4" id="KW-0378">Hydrolase</keyword>
<feature type="signal peptide" evidence="7">
    <location>
        <begin position="1"/>
        <end position="22"/>
    </location>
</feature>
<dbReference type="CDD" id="cd07018">
    <property type="entry name" value="S49_SppA_67K_type"/>
    <property type="match status" value="1"/>
</dbReference>
<gene>
    <name evidence="9" type="primary">sppA</name>
    <name evidence="9" type="ORF">COW36_11150</name>
</gene>
<comment type="similarity">
    <text evidence="2">Belongs to the peptidase S49 family.</text>
</comment>
<dbReference type="NCBIfam" id="TIGR00705">
    <property type="entry name" value="SppA_67K"/>
    <property type="match status" value="1"/>
</dbReference>
<feature type="domain" description="Peptidase S49" evidence="8">
    <location>
        <begin position="599"/>
        <end position="747"/>
    </location>
</feature>
<dbReference type="Gene3D" id="3.90.226.10">
    <property type="entry name" value="2-enoyl-CoA Hydratase, Chain A, domain 1"/>
    <property type="match status" value="2"/>
</dbReference>
<dbReference type="InterPro" id="IPR047217">
    <property type="entry name" value="S49_SppA_67K_type_N"/>
</dbReference>
<dbReference type="PANTHER" id="PTHR33209:SF1">
    <property type="entry name" value="PEPTIDASE S49 DOMAIN-CONTAINING PROTEIN"/>
    <property type="match status" value="1"/>
</dbReference>
<dbReference type="InterPro" id="IPR002142">
    <property type="entry name" value="Peptidase_S49"/>
</dbReference>
<organism evidence="9 10">
    <name type="scientific">bacterium (Candidatus Blackallbacteria) CG17_big_fil_post_rev_8_21_14_2_50_48_46</name>
    <dbReference type="NCBI Taxonomy" id="2014261"/>
    <lineage>
        <taxon>Bacteria</taxon>
        <taxon>Candidatus Blackallbacteria</taxon>
    </lineage>
</organism>
<dbReference type="InterPro" id="IPR004635">
    <property type="entry name" value="Pept_S49_SppA"/>
</dbReference>
<dbReference type="InterPro" id="IPR004634">
    <property type="entry name" value="Pept_S49_pIV"/>
</dbReference>
<evidence type="ECO:0000313" key="9">
    <source>
        <dbReference type="EMBL" id="PIW16831.1"/>
    </source>
</evidence>
<dbReference type="EMBL" id="PFFQ01000034">
    <property type="protein sequence ID" value="PIW16831.1"/>
    <property type="molecule type" value="Genomic_DNA"/>
</dbReference>
<dbReference type="SUPFAM" id="SSF52096">
    <property type="entry name" value="ClpP/crotonase"/>
    <property type="match status" value="2"/>
</dbReference>